<evidence type="ECO:0000256" key="8">
    <source>
        <dbReference type="ARBA" id="ARBA00023014"/>
    </source>
</evidence>
<proteinExistence type="inferred from homology"/>
<feature type="domain" description="4Fe-4S ferredoxin-type" evidence="10">
    <location>
        <begin position="698"/>
        <end position="727"/>
    </location>
</feature>
<dbReference type="FunFam" id="3.40.50.920:FF:000007">
    <property type="entry name" value="Pyruvate:ferredoxin (Flavodoxin) oxidoreductase"/>
    <property type="match status" value="1"/>
</dbReference>
<dbReference type="SUPFAM" id="SSF54862">
    <property type="entry name" value="4Fe-4S ferredoxins"/>
    <property type="match status" value="1"/>
</dbReference>
<evidence type="ECO:0000256" key="6">
    <source>
        <dbReference type="ARBA" id="ARBA00023002"/>
    </source>
</evidence>
<dbReference type="SUPFAM" id="SSF52518">
    <property type="entry name" value="Thiamin diphosphate-binding fold (THDP-binding)"/>
    <property type="match status" value="3"/>
</dbReference>
<keyword evidence="11" id="KW-0670">Pyruvate</keyword>
<gene>
    <name evidence="11" type="primary">nifJ</name>
    <name evidence="11" type="ORF">F8D48_10805</name>
</gene>
<evidence type="ECO:0000256" key="7">
    <source>
        <dbReference type="ARBA" id="ARBA00023004"/>
    </source>
</evidence>
<dbReference type="InterPro" id="IPR011766">
    <property type="entry name" value="TPP_enzyme_TPP-bd"/>
</dbReference>
<dbReference type="Gene3D" id="3.30.70.20">
    <property type="match status" value="1"/>
</dbReference>
<reference evidence="11 12" key="1">
    <citation type="submission" date="2019-09" db="EMBL/GenBank/DDBJ databases">
        <title>Whole genome shotgun sequencing (WGS) of Ellagibacter isourolithinifaciens DSM 104140(T) and Adlercreutzia muris DSM 29508(T).</title>
        <authorList>
            <person name="Stoll D.A."/>
            <person name="Danylec N."/>
            <person name="Huch M."/>
        </authorList>
    </citation>
    <scope>NUCLEOTIDE SEQUENCE [LARGE SCALE GENOMIC DNA]</scope>
    <source>
        <strain evidence="11 12">DSM 29508</strain>
    </source>
</reference>
<dbReference type="NCBIfam" id="TIGR02176">
    <property type="entry name" value="pyruv_ox_red"/>
    <property type="match status" value="1"/>
</dbReference>
<dbReference type="InterPro" id="IPR002880">
    <property type="entry name" value="Pyrv_Fd/Flavodoxin_OxRdtase_N"/>
</dbReference>
<keyword evidence="3" id="KW-0004">4Fe-4S</keyword>
<dbReference type="PANTHER" id="PTHR32154">
    <property type="entry name" value="PYRUVATE-FLAVODOXIN OXIDOREDUCTASE-RELATED"/>
    <property type="match status" value="1"/>
</dbReference>
<dbReference type="GO" id="GO:0006979">
    <property type="term" value="P:response to oxidative stress"/>
    <property type="evidence" value="ECO:0007669"/>
    <property type="project" value="TreeGrafter"/>
</dbReference>
<protein>
    <submittedName>
        <fullName evidence="11">Pyruvate:ferredoxin (Flavodoxin) oxidoreductase</fullName>
    </submittedName>
</protein>
<dbReference type="InterPro" id="IPR037112">
    <property type="entry name" value="Pyrv-flavodox_OxR_EKR_sf"/>
</dbReference>
<dbReference type="InterPro" id="IPR050722">
    <property type="entry name" value="Pyruvate:ferred/Flavod_OxRd"/>
</dbReference>
<evidence type="ECO:0000256" key="5">
    <source>
        <dbReference type="ARBA" id="ARBA00022982"/>
    </source>
</evidence>
<dbReference type="InterPro" id="IPR033412">
    <property type="entry name" value="PFOR_II"/>
</dbReference>
<dbReference type="GO" id="GO:0030976">
    <property type="term" value="F:thiamine pyrophosphate binding"/>
    <property type="evidence" value="ECO:0007669"/>
    <property type="project" value="InterPro"/>
</dbReference>
<dbReference type="InterPro" id="IPR017896">
    <property type="entry name" value="4Fe4S_Fe-S-bd"/>
</dbReference>
<dbReference type="GO" id="GO:0022900">
    <property type="term" value="P:electron transport chain"/>
    <property type="evidence" value="ECO:0007669"/>
    <property type="project" value="InterPro"/>
</dbReference>
<feature type="domain" description="4Fe-4S ferredoxin-type" evidence="10">
    <location>
        <begin position="754"/>
        <end position="785"/>
    </location>
</feature>
<dbReference type="Pfam" id="PF10371">
    <property type="entry name" value="EKR"/>
    <property type="match status" value="1"/>
</dbReference>
<dbReference type="Gene3D" id="3.40.50.970">
    <property type="match status" value="2"/>
</dbReference>
<dbReference type="GO" id="GO:0000287">
    <property type="term" value="F:magnesium ion binding"/>
    <property type="evidence" value="ECO:0007669"/>
    <property type="project" value="UniProtKB-ARBA"/>
</dbReference>
<dbReference type="PROSITE" id="PS00198">
    <property type="entry name" value="4FE4S_FER_1"/>
    <property type="match status" value="2"/>
</dbReference>
<dbReference type="CDD" id="cd07034">
    <property type="entry name" value="TPP_PYR_PFOR_IOR-alpha_like"/>
    <property type="match status" value="1"/>
</dbReference>
<keyword evidence="8" id="KW-0411">Iron-sulfur</keyword>
<keyword evidence="7" id="KW-0408">Iron</keyword>
<evidence type="ECO:0000256" key="2">
    <source>
        <dbReference type="ARBA" id="ARBA00022448"/>
    </source>
</evidence>
<sequence length="1261" mass="134676">MSTQRRAVTGMEAAASAAYALSDVAAIFPITPASHMAEKVESWAAAGRENFFGHPVVVKEMQSEKGVAGTLHGCLAGGALATTMTASQGLMLMIPNMYKISGEMLPGVFHVTTRSLAAHALSIFGDHQDLMAVRATGVAMLGSASVQECQDLSWVAHLSAIEGSLPFVHFFDGFRTSDEVQTIDVIDPETMRPLVNWQAVSAFRHRAMDPEHPAIRGTAQNPDIYFQNREAPNAAYDALPAIVQKTMDALAGVCGRQYHLFDYVGAADAERVIVTMASSCETVEATVRALVDAGEKVGLVKVRLYRPFSAEYLLAALPATARVVCALDRTKEPGSLGEPLFLDVQAAVAAVRPNVRVIGGRYGLSSKEFTPAQAKAVFDTMAAPEPKTRFTVGINDDVTHLSLPVPAWEPTPSQPLTQAVFYGFGSDGTVSANKVAARIVSDAAGKFVQEYSWFDSKKSGGLTISYMRFGDAPVHEPWLITSADYLACHKDIYVKRGYPMLDRLRDGGTFVLNAPWTTVHELDTALPAKLRRAIAAKHADFYVIDAAKLAADEELGPRINMIMQTVFFRLTRVMDFDEAVQLLKENVATVYASKGADVVARDQQAIDKAADALVRIGYPKSWEHARDDGAAPSDYAAGTGTAPAVRLGSVPGEDAFIENVFRPLDELRGDELPVSALAPDGIVPPGSAACEKRCVAYEIPAWDATKCVECYECSLVCPHAAIRPYVATADELAGAPTAFATKPARLPQLAGMAFRIQVYPEDCVGCGSCADNCPAPGKALVMQPLASQLATQKENLAFAQANIALKDDRVPTDSVPGTQLQKPLLEFSGCCGGCGETPYVKLLTQLFGDRLIIANATGCSSIWGAYMPSMPYTVKPNGHGPAWGNSLFEDNGEFGYGIAKAVKVRRRHLTDLVKRAVGATGENAGTARAVSVGGNLSRPSAGSGTEQCASAVPVATLDGLKRAPAEDGAERSEESTGPVFSPATTALLSGWLAVADDSALAYGAGQAAQTALRAERHSLAPESPAADLADEILDYGEMFGAKSVWVVGGDGWAYDIGFGGLDEVLASGENINVLVLDTEGYSNTGGEMSKATELSSVSGFTLDGKPTPRKDLGRMMMQYGYVYVAQVCLGANMGQTIAALREAEAYDGPSIVIALCPCISWGIKGGMSTNLRVAREGVEAGYWPLFRFNPQQAAAGHDPLTVDYRAPDGHLDDFLNRQDRFTSLLARDPARARTLHSELSKDLAREYTELERTVKVYEPEA</sequence>
<dbReference type="InterPro" id="IPR009014">
    <property type="entry name" value="Transketo_C/PFOR_II"/>
</dbReference>
<dbReference type="Pfam" id="PF01558">
    <property type="entry name" value="POR"/>
    <property type="match status" value="1"/>
</dbReference>
<dbReference type="SUPFAM" id="SSF52922">
    <property type="entry name" value="TK C-terminal domain-like"/>
    <property type="match status" value="1"/>
</dbReference>
<dbReference type="InterPro" id="IPR019752">
    <property type="entry name" value="Pyrv/ketoisovalerate_OxRed_cat"/>
</dbReference>
<keyword evidence="6" id="KW-0560">Oxidoreductase</keyword>
<dbReference type="FunFam" id="3.40.50.970:FF:000012">
    <property type="entry name" value="Pyruvate:ferredoxin (Flavodoxin) oxidoreductase"/>
    <property type="match status" value="1"/>
</dbReference>
<dbReference type="RefSeq" id="WP_151431983.1">
    <property type="nucleotide sequence ID" value="NZ_JANJZI010000016.1"/>
</dbReference>
<keyword evidence="2" id="KW-0813">Transport</keyword>
<dbReference type="Pfam" id="PF12838">
    <property type="entry name" value="Fer4_7"/>
    <property type="match status" value="1"/>
</dbReference>
<organism evidence="11 12">
    <name type="scientific">Adlercreutzia muris</name>
    <dbReference type="NCBI Taxonomy" id="1796610"/>
    <lineage>
        <taxon>Bacteria</taxon>
        <taxon>Bacillati</taxon>
        <taxon>Actinomycetota</taxon>
        <taxon>Coriobacteriia</taxon>
        <taxon>Eggerthellales</taxon>
        <taxon>Eggerthellaceae</taxon>
        <taxon>Adlercreutzia</taxon>
    </lineage>
</organism>
<dbReference type="Pfam" id="PF01855">
    <property type="entry name" value="POR_N"/>
    <property type="match status" value="1"/>
</dbReference>
<dbReference type="GO" id="GO:0005506">
    <property type="term" value="F:iron ion binding"/>
    <property type="evidence" value="ECO:0007669"/>
    <property type="project" value="InterPro"/>
</dbReference>
<dbReference type="Proteomes" id="UP000479639">
    <property type="component" value="Unassembled WGS sequence"/>
</dbReference>
<evidence type="ECO:0000256" key="3">
    <source>
        <dbReference type="ARBA" id="ARBA00022485"/>
    </source>
</evidence>
<evidence type="ECO:0000259" key="10">
    <source>
        <dbReference type="PROSITE" id="PS51379"/>
    </source>
</evidence>
<evidence type="ECO:0000313" key="12">
    <source>
        <dbReference type="Proteomes" id="UP000479639"/>
    </source>
</evidence>
<evidence type="ECO:0000256" key="9">
    <source>
        <dbReference type="SAM" id="MobiDB-lite"/>
    </source>
</evidence>
<comment type="similarity">
    <text evidence="1">Belongs to the pyruvate:ferredoxin/flavodoxin oxidoreductase family.</text>
</comment>
<keyword evidence="4" id="KW-0479">Metal-binding</keyword>
<dbReference type="InterPro" id="IPR029061">
    <property type="entry name" value="THDP-binding"/>
</dbReference>
<evidence type="ECO:0000256" key="1">
    <source>
        <dbReference type="ARBA" id="ARBA00009032"/>
    </source>
</evidence>
<dbReference type="InterPro" id="IPR002869">
    <property type="entry name" value="Pyrv_flavodox_OxRed_cen"/>
</dbReference>
<dbReference type="GO" id="GO:0051539">
    <property type="term" value="F:4 iron, 4 sulfur cluster binding"/>
    <property type="evidence" value="ECO:0007669"/>
    <property type="project" value="UniProtKB-KW"/>
</dbReference>
<dbReference type="Gene3D" id="4.10.780.10">
    <property type="entry name" value="Pyruvate-flavodoxin oxidoreductase, EKR domain"/>
    <property type="match status" value="1"/>
</dbReference>
<dbReference type="InterPro" id="IPR011895">
    <property type="entry name" value="Pyrv_flavodox_OxRed"/>
</dbReference>
<evidence type="ECO:0000256" key="4">
    <source>
        <dbReference type="ARBA" id="ARBA00022723"/>
    </source>
</evidence>
<keyword evidence="12" id="KW-1185">Reference proteome</keyword>
<comment type="caution">
    <text evidence="11">The sequence shown here is derived from an EMBL/GenBank/DDBJ whole genome shotgun (WGS) entry which is preliminary data.</text>
</comment>
<dbReference type="GO" id="GO:0016903">
    <property type="term" value="F:oxidoreductase activity, acting on the aldehyde or oxo group of donors"/>
    <property type="evidence" value="ECO:0007669"/>
    <property type="project" value="InterPro"/>
</dbReference>
<dbReference type="Gene3D" id="3.40.920.10">
    <property type="entry name" value="Pyruvate-ferredoxin oxidoreductase, PFOR, domain III"/>
    <property type="match status" value="1"/>
</dbReference>
<dbReference type="AlphaFoldDB" id="A0A7C8FMJ8"/>
<dbReference type="Pfam" id="PF17147">
    <property type="entry name" value="PFOR_II"/>
    <property type="match status" value="1"/>
</dbReference>
<dbReference type="InterPro" id="IPR019456">
    <property type="entry name" value="Pyrv-flavodox_OxRtase_EKR"/>
</dbReference>
<dbReference type="InterPro" id="IPR017900">
    <property type="entry name" value="4Fe4S_Fe_S_CS"/>
</dbReference>
<accession>A0A7C8FMJ8</accession>
<dbReference type="PROSITE" id="PS51379">
    <property type="entry name" value="4FE4S_FER_2"/>
    <property type="match status" value="2"/>
</dbReference>
<feature type="compositionally biased region" description="Basic and acidic residues" evidence="9">
    <location>
        <begin position="960"/>
        <end position="974"/>
    </location>
</feature>
<name>A0A7C8FMJ8_9ACTN</name>
<dbReference type="EMBL" id="WAJS01000049">
    <property type="protein sequence ID" value="KAB1640125.1"/>
    <property type="molecule type" value="Genomic_DNA"/>
</dbReference>
<dbReference type="SMART" id="SM00890">
    <property type="entry name" value="EKR"/>
    <property type="match status" value="1"/>
</dbReference>
<evidence type="ECO:0000313" key="11">
    <source>
        <dbReference type="EMBL" id="KAB1640125.1"/>
    </source>
</evidence>
<dbReference type="PANTHER" id="PTHR32154:SF0">
    <property type="entry name" value="PYRUVATE-FLAVODOXIN OXIDOREDUCTASE-RELATED"/>
    <property type="match status" value="1"/>
</dbReference>
<dbReference type="Pfam" id="PF02775">
    <property type="entry name" value="TPP_enzyme_C"/>
    <property type="match status" value="1"/>
</dbReference>
<dbReference type="Gene3D" id="3.40.50.920">
    <property type="match status" value="1"/>
</dbReference>
<feature type="region of interest" description="Disordered" evidence="9">
    <location>
        <begin position="960"/>
        <end position="980"/>
    </location>
</feature>
<keyword evidence="5" id="KW-0249">Electron transport</keyword>
<dbReference type="SUPFAM" id="SSF53323">
    <property type="entry name" value="Pyruvate-ferredoxin oxidoreductase, PFOR, domain III"/>
    <property type="match status" value="1"/>
</dbReference>